<dbReference type="STRING" id="34475.A0A4Y9XSH4"/>
<dbReference type="AlphaFoldDB" id="A0A4Y9XSH4"/>
<feature type="compositionally biased region" description="Basic and acidic residues" evidence="1">
    <location>
        <begin position="105"/>
        <end position="129"/>
    </location>
</feature>
<name>A0A4Y9XSH4_9APHY</name>
<protein>
    <submittedName>
        <fullName evidence="2">Uncharacterized protein</fullName>
    </submittedName>
</protein>
<feature type="compositionally biased region" description="Polar residues" evidence="1">
    <location>
        <begin position="42"/>
        <end position="54"/>
    </location>
</feature>
<evidence type="ECO:0000313" key="2">
    <source>
        <dbReference type="EMBL" id="TFY52357.1"/>
    </source>
</evidence>
<comment type="caution">
    <text evidence="2">The sequence shown here is derived from an EMBL/GenBank/DDBJ whole genome shotgun (WGS) entry which is preliminary data.</text>
</comment>
<reference evidence="2 3" key="1">
    <citation type="submission" date="2019-01" db="EMBL/GenBank/DDBJ databases">
        <title>Genome sequencing of the rare red list fungi Fomitopsis rosea.</title>
        <authorList>
            <person name="Buettner E."/>
            <person name="Kellner H."/>
        </authorList>
    </citation>
    <scope>NUCLEOTIDE SEQUENCE [LARGE SCALE GENOMIC DNA]</scope>
    <source>
        <strain evidence="2 3">DSM 105464</strain>
    </source>
</reference>
<dbReference type="EMBL" id="SEKV01000991">
    <property type="protein sequence ID" value="TFY52357.1"/>
    <property type="molecule type" value="Genomic_DNA"/>
</dbReference>
<evidence type="ECO:0000256" key="1">
    <source>
        <dbReference type="SAM" id="MobiDB-lite"/>
    </source>
</evidence>
<feature type="compositionally biased region" description="Polar residues" evidence="1">
    <location>
        <begin position="132"/>
        <end position="142"/>
    </location>
</feature>
<proteinExistence type="predicted"/>
<organism evidence="2 3">
    <name type="scientific">Rhodofomes roseus</name>
    <dbReference type="NCBI Taxonomy" id="34475"/>
    <lineage>
        <taxon>Eukaryota</taxon>
        <taxon>Fungi</taxon>
        <taxon>Dikarya</taxon>
        <taxon>Basidiomycota</taxon>
        <taxon>Agaricomycotina</taxon>
        <taxon>Agaricomycetes</taxon>
        <taxon>Polyporales</taxon>
        <taxon>Rhodofomes</taxon>
    </lineage>
</organism>
<feature type="region of interest" description="Disordered" evidence="1">
    <location>
        <begin position="42"/>
        <end position="144"/>
    </location>
</feature>
<feature type="compositionally biased region" description="Basic and acidic residues" evidence="1">
    <location>
        <begin position="79"/>
        <end position="94"/>
    </location>
</feature>
<evidence type="ECO:0000313" key="3">
    <source>
        <dbReference type="Proteomes" id="UP000298390"/>
    </source>
</evidence>
<gene>
    <name evidence="2" type="ORF">EVJ58_g10062</name>
</gene>
<sequence>MDNTPFVGLAEGRGSFTNVHLAALVIGVPWSSRPSSITAARASSVTTRQSSFNSALPRGSITFSVDQPAPPTASSIGMKKPDLKPSAEFKDNALKRGHPATRSTGNHDDTPANIGDKDRPLTQRSRKPDPTATDSRNPNHDNMYSAASLRFPTLFSDNFGDAYLDRVSW</sequence>
<dbReference type="Proteomes" id="UP000298390">
    <property type="component" value="Unassembled WGS sequence"/>
</dbReference>
<accession>A0A4Y9XSH4</accession>